<dbReference type="KEGG" id="tpx:Turpa_3572"/>
<organism evidence="3 4">
    <name type="scientific">Turneriella parva (strain ATCC BAA-1111 / DSM 21527 / NCTC 11395 / H)</name>
    <name type="common">Leptospira parva</name>
    <dbReference type="NCBI Taxonomy" id="869212"/>
    <lineage>
        <taxon>Bacteria</taxon>
        <taxon>Pseudomonadati</taxon>
        <taxon>Spirochaetota</taxon>
        <taxon>Spirochaetia</taxon>
        <taxon>Leptospirales</taxon>
        <taxon>Leptospiraceae</taxon>
        <taxon>Turneriella</taxon>
    </lineage>
</organism>
<reference evidence="3 4" key="1">
    <citation type="submission" date="2012-06" db="EMBL/GenBank/DDBJ databases">
        <title>The complete chromosome of genome of Turneriella parva DSM 21527.</title>
        <authorList>
            <consortium name="US DOE Joint Genome Institute (JGI-PGF)"/>
            <person name="Lucas S."/>
            <person name="Han J."/>
            <person name="Lapidus A."/>
            <person name="Bruce D."/>
            <person name="Goodwin L."/>
            <person name="Pitluck S."/>
            <person name="Peters L."/>
            <person name="Kyrpides N."/>
            <person name="Mavromatis K."/>
            <person name="Ivanova N."/>
            <person name="Mikhailova N."/>
            <person name="Chertkov O."/>
            <person name="Detter J.C."/>
            <person name="Tapia R."/>
            <person name="Han C."/>
            <person name="Land M."/>
            <person name="Hauser L."/>
            <person name="Markowitz V."/>
            <person name="Cheng J.-F."/>
            <person name="Hugenholtz P."/>
            <person name="Woyke T."/>
            <person name="Wu D."/>
            <person name="Gronow S."/>
            <person name="Wellnitz S."/>
            <person name="Brambilla E."/>
            <person name="Klenk H.-P."/>
            <person name="Eisen J.A."/>
        </authorList>
    </citation>
    <scope>NUCLEOTIDE SEQUENCE [LARGE SCALE GENOMIC DNA]</scope>
    <source>
        <strain evidence="4">ATCC BAA-1111 / DSM 21527 / NCTC 11395 / H</strain>
    </source>
</reference>
<feature type="region of interest" description="Disordered" evidence="1">
    <location>
        <begin position="431"/>
        <end position="457"/>
    </location>
</feature>
<feature type="compositionally biased region" description="Polar residues" evidence="1">
    <location>
        <begin position="436"/>
        <end position="457"/>
    </location>
</feature>
<evidence type="ECO:0000259" key="2">
    <source>
        <dbReference type="SMART" id="SM01126"/>
    </source>
</evidence>
<keyword evidence="4" id="KW-1185">Reference proteome</keyword>
<accession>I4BA99</accession>
<dbReference type="EMBL" id="CP002959">
    <property type="protein sequence ID" value="AFM14206.1"/>
    <property type="molecule type" value="Genomic_DNA"/>
</dbReference>
<evidence type="ECO:0000313" key="4">
    <source>
        <dbReference type="Proteomes" id="UP000006048"/>
    </source>
</evidence>
<gene>
    <name evidence="3" type="ordered locus">Turpa_3572</name>
</gene>
<evidence type="ECO:0000313" key="3">
    <source>
        <dbReference type="EMBL" id="AFM14206.1"/>
    </source>
</evidence>
<proteinExistence type="predicted"/>
<dbReference type="Pfam" id="PF12762">
    <property type="entry name" value="DDE_Tnp_IS1595"/>
    <property type="match status" value="1"/>
</dbReference>
<sequence>MGHAYIARMRFNARPRTFAPVRESLPETMVPKGITVYPNPQSTPIEGVPADNQSYFANYTFQILLSLYPKFCPTHNQPLTKSISTRVYAIRCSHPECQYQQSRFSHTPLHHFKLPIWMFGWALHESIARYPQVLSATEMERRLGISKNSALLLKRRLQLFASDQMEKIKTLMQAELTEKFPETKLPPTAGDQHVSTVIGDRAVPQADSCVLYSASQRANQGRKRHKHTGQTASIYLSDKLGGAQRGTLVHTLSWKNGPVIYDSIPNNQAQTLRPLLDKYIPKNVPLFTDEGYKFYFRINQNHRMVNHNRKSSDPRYKWAKNRWSINGIHNQVAEGNHRNLKYHFTAGYSYIRPEFSQLYLNEYAFWKSLKYYGWSKLIDPRLKSHLPKDLEAQSPSTRATGSSTKPGTKSSPLSTLTTDFPIQLQYPKPMKKYVRRTSTASRKQKPSSTELSANNQTGNIPKKVELFQFGCINPVSGVRPDKNAIKDRSVSPNPAFRTNFSETAGVSDCAVDASEAPPSLSLGKVRRKFCETDGSESTKSAYKGYSLCQPILPRELCVSGIATPVPQVLPDPQSAPDKVHFHQGILYSLFTPRLSAPAITLQPHPPAPFQTPHLDVWLGPARIHCAISPSFVRF</sequence>
<dbReference type="STRING" id="869212.Turpa_3572"/>
<protein>
    <recommendedName>
        <fullName evidence="2">ISXO2-like transposase domain-containing protein</fullName>
    </recommendedName>
</protein>
<dbReference type="Proteomes" id="UP000006048">
    <property type="component" value="Chromosome"/>
</dbReference>
<dbReference type="HOGENOM" id="CLU_431430_0_0_12"/>
<evidence type="ECO:0000256" key="1">
    <source>
        <dbReference type="SAM" id="MobiDB-lite"/>
    </source>
</evidence>
<dbReference type="PATRIC" id="fig|869212.3.peg.3599"/>
<name>I4BA99_TURPD</name>
<dbReference type="AlphaFoldDB" id="I4BA99"/>
<feature type="region of interest" description="Disordered" evidence="1">
    <location>
        <begin position="388"/>
        <end position="415"/>
    </location>
</feature>
<feature type="compositionally biased region" description="Low complexity" evidence="1">
    <location>
        <begin position="400"/>
        <end position="415"/>
    </location>
</feature>
<feature type="domain" description="ISXO2-like transposase" evidence="2">
    <location>
        <begin position="217"/>
        <end position="368"/>
    </location>
</feature>
<dbReference type="InterPro" id="IPR024445">
    <property type="entry name" value="Tnp_ISXO2-like"/>
</dbReference>
<dbReference type="SMART" id="SM01126">
    <property type="entry name" value="DDE_Tnp_IS1595"/>
    <property type="match status" value="1"/>
</dbReference>